<feature type="domain" description="CAAX prenyl protease 2/Lysostaphin resistance protein A-like" evidence="2">
    <location>
        <begin position="133"/>
        <end position="222"/>
    </location>
</feature>
<dbReference type="GO" id="GO:0004175">
    <property type="term" value="F:endopeptidase activity"/>
    <property type="evidence" value="ECO:0007669"/>
    <property type="project" value="UniProtKB-ARBA"/>
</dbReference>
<proteinExistence type="predicted"/>
<name>A0A542Y9T8_9MICO</name>
<comment type="caution">
    <text evidence="3">The sequence shown here is derived from an EMBL/GenBank/DDBJ whole genome shotgun (WGS) entry which is preliminary data.</text>
</comment>
<feature type="transmembrane region" description="Helical" evidence="1">
    <location>
        <begin position="241"/>
        <end position="264"/>
    </location>
</feature>
<dbReference type="OrthoDB" id="6059004at2"/>
<reference evidence="3 4" key="1">
    <citation type="submission" date="2019-06" db="EMBL/GenBank/DDBJ databases">
        <title>Sequencing the genomes of 1000 actinobacteria strains.</title>
        <authorList>
            <person name="Klenk H.-P."/>
        </authorList>
    </citation>
    <scope>NUCLEOTIDE SEQUENCE [LARGE SCALE GENOMIC DNA]</scope>
    <source>
        <strain evidence="3 4">DSM 8803</strain>
    </source>
</reference>
<feature type="transmembrane region" description="Helical" evidence="1">
    <location>
        <begin position="164"/>
        <end position="182"/>
    </location>
</feature>
<feature type="transmembrane region" description="Helical" evidence="1">
    <location>
        <begin position="48"/>
        <end position="72"/>
    </location>
</feature>
<feature type="transmembrane region" description="Helical" evidence="1">
    <location>
        <begin position="194"/>
        <end position="221"/>
    </location>
</feature>
<evidence type="ECO:0000259" key="2">
    <source>
        <dbReference type="Pfam" id="PF02517"/>
    </source>
</evidence>
<gene>
    <name evidence="3" type="ORF">FB468_2888</name>
</gene>
<feature type="transmembrane region" description="Helical" evidence="1">
    <location>
        <begin position="14"/>
        <end position="36"/>
    </location>
</feature>
<organism evidence="3 4">
    <name type="scientific">Leucobacter komagatae</name>
    <dbReference type="NCBI Taxonomy" id="55969"/>
    <lineage>
        <taxon>Bacteria</taxon>
        <taxon>Bacillati</taxon>
        <taxon>Actinomycetota</taxon>
        <taxon>Actinomycetes</taxon>
        <taxon>Micrococcales</taxon>
        <taxon>Microbacteriaceae</taxon>
        <taxon>Leucobacter</taxon>
    </lineage>
</organism>
<dbReference type="Proteomes" id="UP000319094">
    <property type="component" value="Unassembled WGS sequence"/>
</dbReference>
<dbReference type="Pfam" id="PF02517">
    <property type="entry name" value="Rce1-like"/>
    <property type="match status" value="1"/>
</dbReference>
<dbReference type="PANTHER" id="PTHR39430:SF1">
    <property type="entry name" value="PROTEASE"/>
    <property type="match status" value="1"/>
</dbReference>
<keyword evidence="1" id="KW-0472">Membrane</keyword>
<dbReference type="AlphaFoldDB" id="A0A542Y9T8"/>
<evidence type="ECO:0000256" key="1">
    <source>
        <dbReference type="SAM" id="Phobius"/>
    </source>
</evidence>
<keyword evidence="4" id="KW-1185">Reference proteome</keyword>
<evidence type="ECO:0000313" key="4">
    <source>
        <dbReference type="Proteomes" id="UP000319094"/>
    </source>
</evidence>
<feature type="transmembrane region" description="Helical" evidence="1">
    <location>
        <begin position="92"/>
        <end position="115"/>
    </location>
</feature>
<protein>
    <recommendedName>
        <fullName evidence="2">CAAX prenyl protease 2/Lysostaphin resistance protein A-like domain-containing protein</fullName>
    </recommendedName>
</protein>
<accession>A0A542Y9T8</accession>
<dbReference type="InterPro" id="IPR003675">
    <property type="entry name" value="Rce1/LyrA-like_dom"/>
</dbReference>
<dbReference type="PANTHER" id="PTHR39430">
    <property type="entry name" value="MEMBRANE-ASSOCIATED PROTEASE-RELATED"/>
    <property type="match status" value="1"/>
</dbReference>
<dbReference type="EMBL" id="VFON01000001">
    <property type="protein sequence ID" value="TQL44817.1"/>
    <property type="molecule type" value="Genomic_DNA"/>
</dbReference>
<sequence>MTRRPPSARRVGAAAWRVAVAVGSLWVGLVILTAVVPPHSDPSDAGTLAIRIGAGAALSALTLLVIVLLARYADGLRLDDVGLTSLRSGWRLAVWGTLLWIVPAAASFGVLALFGRPLRATVSAGELVQTVGLVLVAVLLAEAIPEEVIFRGYVTTALGAVTRGWGTIAVQAVLFVLFAGMVRQSWDPTDLSLFLAMGVGFGYLRMITGSVWAAIGFHAAFQTGSQLVLSHSVVEFSGSTGLSMLALGMIPFTVAAIVVSSAGVPRWFARS</sequence>
<dbReference type="GO" id="GO:0080120">
    <property type="term" value="P:CAAX-box protein maturation"/>
    <property type="evidence" value="ECO:0007669"/>
    <property type="project" value="UniProtKB-ARBA"/>
</dbReference>
<keyword evidence="1" id="KW-1133">Transmembrane helix</keyword>
<keyword evidence="1" id="KW-0812">Transmembrane</keyword>
<evidence type="ECO:0000313" key="3">
    <source>
        <dbReference type="EMBL" id="TQL44817.1"/>
    </source>
</evidence>
<dbReference type="RefSeq" id="WP_141887937.1">
    <property type="nucleotide sequence ID" value="NZ_BAAAUY010000018.1"/>
</dbReference>